<protein>
    <submittedName>
        <fullName evidence="1">Uncharacterized protein</fullName>
    </submittedName>
</protein>
<comment type="caution">
    <text evidence="1">The sequence shown here is derived from an EMBL/GenBank/DDBJ whole genome shotgun (WGS) entry which is preliminary data.</text>
</comment>
<proteinExistence type="predicted"/>
<dbReference type="Proteomes" id="UP001596083">
    <property type="component" value="Unassembled WGS sequence"/>
</dbReference>
<organism evidence="1 2">
    <name type="scientific">Streptomyces gamaensis</name>
    <dbReference type="NCBI Taxonomy" id="1763542"/>
    <lineage>
        <taxon>Bacteria</taxon>
        <taxon>Bacillati</taxon>
        <taxon>Actinomycetota</taxon>
        <taxon>Actinomycetes</taxon>
        <taxon>Kitasatosporales</taxon>
        <taxon>Streptomycetaceae</taxon>
        <taxon>Streptomyces</taxon>
    </lineage>
</organism>
<keyword evidence="2" id="KW-1185">Reference proteome</keyword>
<reference evidence="2" key="1">
    <citation type="journal article" date="2019" name="Int. J. Syst. Evol. Microbiol.">
        <title>The Global Catalogue of Microorganisms (GCM) 10K type strain sequencing project: providing services to taxonomists for standard genome sequencing and annotation.</title>
        <authorList>
            <consortium name="The Broad Institute Genomics Platform"/>
            <consortium name="The Broad Institute Genome Sequencing Center for Infectious Disease"/>
            <person name="Wu L."/>
            <person name="Ma J."/>
        </authorList>
    </citation>
    <scope>NUCLEOTIDE SEQUENCE [LARGE SCALE GENOMIC DNA]</scope>
    <source>
        <strain evidence="2">CGMCC 4.7304</strain>
    </source>
</reference>
<accession>A0ABW0Z2I4</accession>
<sequence length="50" mass="5423">MVGIEHDATQPDEFGDVVGYRATDDRHGRDASGVLLLRAVESLYFADVGT</sequence>
<gene>
    <name evidence="1" type="ORF">ACFP1Z_11875</name>
</gene>
<name>A0ABW0Z2I4_9ACTN</name>
<dbReference type="RefSeq" id="WP_390316311.1">
    <property type="nucleotide sequence ID" value="NZ_JBHSPB010000006.1"/>
</dbReference>
<dbReference type="EMBL" id="JBHSPB010000006">
    <property type="protein sequence ID" value="MFC5720865.1"/>
    <property type="molecule type" value="Genomic_DNA"/>
</dbReference>
<evidence type="ECO:0000313" key="1">
    <source>
        <dbReference type="EMBL" id="MFC5720865.1"/>
    </source>
</evidence>
<evidence type="ECO:0000313" key="2">
    <source>
        <dbReference type="Proteomes" id="UP001596083"/>
    </source>
</evidence>